<feature type="chain" id="PRO_5039229852" description="Gram-positive cocci surface proteins LPxTG domain-containing protein" evidence="2">
    <location>
        <begin position="26"/>
        <end position="216"/>
    </location>
</feature>
<feature type="compositionally biased region" description="Basic and acidic residues" evidence="1">
    <location>
        <begin position="149"/>
        <end position="159"/>
    </location>
</feature>
<accession>A0A235B1T4</accession>
<comment type="caution">
    <text evidence="3">The sequence shown here is derived from an EMBL/GenBank/DDBJ whole genome shotgun (WGS) entry which is preliminary data.</text>
</comment>
<feature type="signal peptide" evidence="2">
    <location>
        <begin position="1"/>
        <end position="25"/>
    </location>
</feature>
<dbReference type="OrthoDB" id="2988761at2"/>
<dbReference type="Proteomes" id="UP000215459">
    <property type="component" value="Unassembled WGS sequence"/>
</dbReference>
<evidence type="ECO:0000256" key="1">
    <source>
        <dbReference type="SAM" id="MobiDB-lite"/>
    </source>
</evidence>
<feature type="region of interest" description="Disordered" evidence="1">
    <location>
        <begin position="124"/>
        <end position="190"/>
    </location>
</feature>
<organism evidence="3 4">
    <name type="scientific">Paludifilum halophilum</name>
    <dbReference type="NCBI Taxonomy" id="1642702"/>
    <lineage>
        <taxon>Bacteria</taxon>
        <taxon>Bacillati</taxon>
        <taxon>Bacillota</taxon>
        <taxon>Bacilli</taxon>
        <taxon>Bacillales</taxon>
        <taxon>Thermoactinomycetaceae</taxon>
        <taxon>Paludifilum</taxon>
    </lineage>
</organism>
<name>A0A235B1T4_9BACL</name>
<dbReference type="AlphaFoldDB" id="A0A235B1T4"/>
<feature type="compositionally biased region" description="Basic and acidic residues" evidence="1">
    <location>
        <begin position="166"/>
        <end position="177"/>
    </location>
</feature>
<protein>
    <recommendedName>
        <fullName evidence="5">Gram-positive cocci surface proteins LPxTG domain-containing protein</fullName>
    </recommendedName>
</protein>
<proteinExistence type="predicted"/>
<keyword evidence="2" id="KW-0732">Signal</keyword>
<reference evidence="3 4" key="1">
    <citation type="submission" date="2017-07" db="EMBL/GenBank/DDBJ databases">
        <title>The genome sequence of Paludifilum halophilum highlights mechanisms for microbial adaptation to high salt environemnts.</title>
        <authorList>
            <person name="Belbahri L."/>
        </authorList>
    </citation>
    <scope>NUCLEOTIDE SEQUENCE [LARGE SCALE GENOMIC DNA]</scope>
    <source>
        <strain evidence="3 4">DSM 102817</strain>
    </source>
</reference>
<feature type="compositionally biased region" description="Basic and acidic residues" evidence="1">
    <location>
        <begin position="124"/>
        <end position="136"/>
    </location>
</feature>
<evidence type="ECO:0008006" key="5">
    <source>
        <dbReference type="Google" id="ProtNLM"/>
    </source>
</evidence>
<keyword evidence="4" id="KW-1185">Reference proteome</keyword>
<gene>
    <name evidence="3" type="ORF">CHM34_17045</name>
</gene>
<sequence>MHMRILSAALAFCFISVLSAPATFAKAPVDIQLTSEGDHLLKGKVNADANQVQGKTTIHIHGKKPIVMDQQGPHFEETLKGLEKGHTYKGSVTFYGTVAGKKVTVEECFQAEVGTEEVKLVECEEDKVTIPEKPDQENPDEENQPDDGDQPKDGEKTDDNNNQPKDNQKSPEDRIDNAKGGGEMPDTATSEPIQLLIGSMTLLAGGILWKFRSVAS</sequence>
<evidence type="ECO:0000256" key="2">
    <source>
        <dbReference type="SAM" id="SignalP"/>
    </source>
</evidence>
<dbReference type="RefSeq" id="WP_094265822.1">
    <property type="nucleotide sequence ID" value="NZ_NOWF01000014.1"/>
</dbReference>
<feature type="compositionally biased region" description="Acidic residues" evidence="1">
    <location>
        <begin position="137"/>
        <end position="148"/>
    </location>
</feature>
<evidence type="ECO:0000313" key="3">
    <source>
        <dbReference type="EMBL" id="OYD06270.1"/>
    </source>
</evidence>
<dbReference type="EMBL" id="NOWF01000014">
    <property type="protein sequence ID" value="OYD06270.1"/>
    <property type="molecule type" value="Genomic_DNA"/>
</dbReference>
<evidence type="ECO:0000313" key="4">
    <source>
        <dbReference type="Proteomes" id="UP000215459"/>
    </source>
</evidence>